<protein>
    <submittedName>
        <fullName evidence="1">Uncharacterized protein</fullName>
    </submittedName>
</protein>
<dbReference type="EMBL" id="CM042037">
    <property type="protein sequence ID" value="KAI3742580.1"/>
    <property type="molecule type" value="Genomic_DNA"/>
</dbReference>
<reference evidence="1 2" key="2">
    <citation type="journal article" date="2022" name="Mol. Ecol. Resour.">
        <title>The genomes of chicory, endive, great burdock and yacon provide insights into Asteraceae paleo-polyploidization history and plant inulin production.</title>
        <authorList>
            <person name="Fan W."/>
            <person name="Wang S."/>
            <person name="Wang H."/>
            <person name="Wang A."/>
            <person name="Jiang F."/>
            <person name="Liu H."/>
            <person name="Zhao H."/>
            <person name="Xu D."/>
            <person name="Zhang Y."/>
        </authorList>
    </citation>
    <scope>NUCLEOTIDE SEQUENCE [LARGE SCALE GENOMIC DNA]</scope>
    <source>
        <strain evidence="2">cv. Yunnan</strain>
        <tissue evidence="1">Leaves</tissue>
    </source>
</reference>
<gene>
    <name evidence="1" type="ORF">L1987_60267</name>
</gene>
<dbReference type="Proteomes" id="UP001056120">
    <property type="component" value="Linkage Group LG20"/>
</dbReference>
<sequence length="192" mass="20984">MAGVTVRMAEQTCDDSSHQQLNIEVGSSSTPPPSSLPRSDLINASTKDHQHVEEFVNNLVDMMDKADLEMQNNNQNTALYLAIAAGNIKVVKIMVEKNLALLTIAGDLSRGPEPFPEASSTNIGRIIKSDLHVSASTKGHQHVEEFVKNMVDIMDKADLEMQNNNQNTALYLAAAARNIKVVKIMVKRTGLC</sequence>
<name>A0ACB9D7Z8_9ASTR</name>
<proteinExistence type="predicted"/>
<comment type="caution">
    <text evidence="1">The sequence shown here is derived from an EMBL/GenBank/DDBJ whole genome shotgun (WGS) entry which is preliminary data.</text>
</comment>
<reference evidence="2" key="1">
    <citation type="journal article" date="2022" name="Mol. Ecol. Resour.">
        <title>The genomes of chicory, endive, great burdock and yacon provide insights into Asteraceae palaeo-polyploidization history and plant inulin production.</title>
        <authorList>
            <person name="Fan W."/>
            <person name="Wang S."/>
            <person name="Wang H."/>
            <person name="Wang A."/>
            <person name="Jiang F."/>
            <person name="Liu H."/>
            <person name="Zhao H."/>
            <person name="Xu D."/>
            <person name="Zhang Y."/>
        </authorList>
    </citation>
    <scope>NUCLEOTIDE SEQUENCE [LARGE SCALE GENOMIC DNA]</scope>
    <source>
        <strain evidence="2">cv. Yunnan</strain>
    </source>
</reference>
<keyword evidence="2" id="KW-1185">Reference proteome</keyword>
<evidence type="ECO:0000313" key="2">
    <source>
        <dbReference type="Proteomes" id="UP001056120"/>
    </source>
</evidence>
<organism evidence="1 2">
    <name type="scientific">Smallanthus sonchifolius</name>
    <dbReference type="NCBI Taxonomy" id="185202"/>
    <lineage>
        <taxon>Eukaryota</taxon>
        <taxon>Viridiplantae</taxon>
        <taxon>Streptophyta</taxon>
        <taxon>Embryophyta</taxon>
        <taxon>Tracheophyta</taxon>
        <taxon>Spermatophyta</taxon>
        <taxon>Magnoliopsida</taxon>
        <taxon>eudicotyledons</taxon>
        <taxon>Gunneridae</taxon>
        <taxon>Pentapetalae</taxon>
        <taxon>asterids</taxon>
        <taxon>campanulids</taxon>
        <taxon>Asterales</taxon>
        <taxon>Asteraceae</taxon>
        <taxon>Asteroideae</taxon>
        <taxon>Heliantheae alliance</taxon>
        <taxon>Millerieae</taxon>
        <taxon>Smallanthus</taxon>
    </lineage>
</organism>
<accession>A0ACB9D7Z8</accession>
<evidence type="ECO:0000313" key="1">
    <source>
        <dbReference type="EMBL" id="KAI3742580.1"/>
    </source>
</evidence>